<dbReference type="InterPro" id="IPR001466">
    <property type="entry name" value="Beta-lactam-related"/>
</dbReference>
<dbReference type="GO" id="GO:0016787">
    <property type="term" value="F:hydrolase activity"/>
    <property type="evidence" value="ECO:0007669"/>
    <property type="project" value="UniProtKB-KW"/>
</dbReference>
<dbReference type="Gene3D" id="3.40.710.10">
    <property type="entry name" value="DD-peptidase/beta-lactamase superfamily"/>
    <property type="match status" value="1"/>
</dbReference>
<feature type="domain" description="Beta-lactamase-related" evidence="2">
    <location>
        <begin position="47"/>
        <end position="348"/>
    </location>
</feature>
<sequence>MRKSCLLVLVLIGFTSLCTATESEGEASPQTPSEKLEELFFEWNRIDRPGGSVVVVKDGEIVFRKGYGLSSLELRTENSDGTVYDVASIAEPFTATAIIMLEYEGKLSLDDPVTKHVSGLPEFANAITLKHLLHHTSGLWDWRTVYQACGGYLEDVITWQLILGLVGQQSSPQFNPGTRFEYSPTNYALLAETVQHVTDQSFRDWAWEHIFRPLGMTRSLIRDQRGESIENCAQAYDYARMRGYRSGTANLSLPGAHCLYSSVADMEGWLLQLQSPEEEFAAVVNRLLSPGHLNNGDTLSYGYGLYKDSHNGQTRYRASGQWQGFNSAFHYYPDQSLGIIILCNWVSGWVNPTNQATQIAAIFLEEPASEQEELSTPSTEDSTDFAADPALFAQYLGDYRWEPGDVFAIVQDGDQLYYQYAPGGTLPMTALSNTRFVLTGYDYFFTFQRDDAGHYVQCLIEHEGDEDVVAPMIELVTPSPDELQSFVGDYRCEQLGVLYSLALQEGSLVLTHRRMPDVALSPEAQDNFNARSHAFRMVEFVRNEHGDVTGLKIDTLDMTFGRVN</sequence>
<dbReference type="PANTHER" id="PTHR46825">
    <property type="entry name" value="D-ALANYL-D-ALANINE-CARBOXYPEPTIDASE/ENDOPEPTIDASE AMPH"/>
    <property type="match status" value="1"/>
</dbReference>
<keyword evidence="1" id="KW-0732">Signal</keyword>
<keyword evidence="4" id="KW-1185">Reference proteome</keyword>
<evidence type="ECO:0000313" key="4">
    <source>
        <dbReference type="Proteomes" id="UP001593833"/>
    </source>
</evidence>
<keyword evidence="3" id="KW-0378">Hydrolase</keyword>
<feature type="signal peptide" evidence="1">
    <location>
        <begin position="1"/>
        <end position="20"/>
    </location>
</feature>
<evidence type="ECO:0000313" key="3">
    <source>
        <dbReference type="EMBL" id="MFC1572308.1"/>
    </source>
</evidence>
<dbReference type="SUPFAM" id="SSF56601">
    <property type="entry name" value="beta-lactamase/transpeptidase-like"/>
    <property type="match status" value="1"/>
</dbReference>
<evidence type="ECO:0000256" key="1">
    <source>
        <dbReference type="SAM" id="SignalP"/>
    </source>
</evidence>
<reference evidence="3 4" key="1">
    <citation type="submission" date="2024-09" db="EMBL/GenBank/DDBJ databases">
        <authorList>
            <person name="D'Angelo T."/>
        </authorList>
    </citation>
    <scope>NUCLEOTIDE SEQUENCE [LARGE SCALE GENOMIC DNA]</scope>
    <source>
        <strain evidence="3">SAG AM-320-E07</strain>
    </source>
</reference>
<dbReference type="Pfam" id="PF00144">
    <property type="entry name" value="Beta-lactamase"/>
    <property type="match status" value="1"/>
</dbReference>
<dbReference type="Proteomes" id="UP001593833">
    <property type="component" value="Unassembled WGS sequence"/>
</dbReference>
<dbReference type="EC" id="3.-.-.-" evidence="3"/>
<evidence type="ECO:0000259" key="2">
    <source>
        <dbReference type="Pfam" id="PF00144"/>
    </source>
</evidence>
<dbReference type="EMBL" id="JBHPKH010000011">
    <property type="protein sequence ID" value="MFC1572308.1"/>
    <property type="molecule type" value="Genomic_DNA"/>
</dbReference>
<dbReference type="InterPro" id="IPR050491">
    <property type="entry name" value="AmpC-like"/>
</dbReference>
<comment type="caution">
    <text evidence="3">The sequence shown here is derived from an EMBL/GenBank/DDBJ whole genome shotgun (WGS) entry which is preliminary data.</text>
</comment>
<accession>A0ABV6YJ19</accession>
<name>A0ABV6YJ19_UNCEI</name>
<dbReference type="InterPro" id="IPR012338">
    <property type="entry name" value="Beta-lactam/transpept-like"/>
</dbReference>
<gene>
    <name evidence="3" type="ORF">ACFL6M_01795</name>
</gene>
<protein>
    <submittedName>
        <fullName evidence="3">Serine hydrolase domain-containing protein</fullName>
        <ecNumber evidence="3">3.-.-.-</ecNumber>
    </submittedName>
</protein>
<feature type="chain" id="PRO_5045887666" evidence="1">
    <location>
        <begin position="21"/>
        <end position="564"/>
    </location>
</feature>
<organism evidence="3 4">
    <name type="scientific">Eiseniibacteriota bacterium</name>
    <dbReference type="NCBI Taxonomy" id="2212470"/>
    <lineage>
        <taxon>Bacteria</taxon>
        <taxon>Candidatus Eiseniibacteriota</taxon>
    </lineage>
</organism>
<dbReference type="PANTHER" id="PTHR46825:SF9">
    <property type="entry name" value="BETA-LACTAMASE-RELATED DOMAIN-CONTAINING PROTEIN"/>
    <property type="match status" value="1"/>
</dbReference>
<proteinExistence type="predicted"/>